<keyword evidence="7" id="KW-1185">Reference proteome</keyword>
<evidence type="ECO:0000256" key="2">
    <source>
        <dbReference type="ARBA" id="ARBA00007639"/>
    </source>
</evidence>
<feature type="chain" id="PRO_5038785720" evidence="4">
    <location>
        <begin position="18"/>
        <end position="332"/>
    </location>
</feature>
<evidence type="ECO:0000313" key="6">
    <source>
        <dbReference type="EMBL" id="ORA03952.1"/>
    </source>
</evidence>
<comment type="caution">
    <text evidence="6">The sequence shown here is derived from an EMBL/GenBank/DDBJ whole genome shotgun (WGS) entry which is preliminary data.</text>
</comment>
<comment type="subcellular location">
    <subcellularLocation>
        <location evidence="1">Cell envelope</location>
    </subcellularLocation>
</comment>
<dbReference type="SUPFAM" id="SSF53822">
    <property type="entry name" value="Periplasmic binding protein-like I"/>
    <property type="match status" value="1"/>
</dbReference>
<dbReference type="AlphaFoldDB" id="A0A1W9YVH4"/>
<evidence type="ECO:0000256" key="3">
    <source>
        <dbReference type="ARBA" id="ARBA00022729"/>
    </source>
</evidence>
<dbReference type="InterPro" id="IPR028082">
    <property type="entry name" value="Peripla_BP_I"/>
</dbReference>
<comment type="similarity">
    <text evidence="2">Belongs to the bacterial solute-binding protein 2 family.</text>
</comment>
<proteinExistence type="inferred from homology"/>
<feature type="signal peptide" evidence="4">
    <location>
        <begin position="1"/>
        <end position="17"/>
    </location>
</feature>
<sequence>MRFAKVVTGFAISAALAIGTTACSMPGENGSATNAATTDGAVVIGFSQATQQSPFYVALSDAARQTAESDGNEFYFADANGDVTKQNNDVQDLITRGINVLVINPVDPKGIAPSLAAADAAGIKVVTVDRPVESGAAAFVGRDNKAMGEIVGEAAVAALGPAGGKIIEIQGDAGGAVARDRHDGFAAAVAAQPNITVIAGPYSDYIRSNAVTAMQDLLQAHPDLKAVYAQNDDMALGALQVLAENNRADVKVFGVDGLMEAVRAIADGDEYVATALNDPNAEGALAVQTAVKVARGETVEEFIDAGTGLVDKTNAASLLGDTTFAQAPQPPA</sequence>
<keyword evidence="3 4" id="KW-0732">Signal</keyword>
<protein>
    <submittedName>
        <fullName evidence="6">Sugar ABC transporter substrate-binding protein</fullName>
    </submittedName>
</protein>
<accession>A0A1W9YVH4</accession>
<name>A0A1W9YVH4_MYCBA</name>
<dbReference type="GO" id="GO:0030246">
    <property type="term" value="F:carbohydrate binding"/>
    <property type="evidence" value="ECO:0007669"/>
    <property type="project" value="UniProtKB-ARBA"/>
</dbReference>
<dbReference type="Proteomes" id="UP000192366">
    <property type="component" value="Unassembled WGS sequence"/>
</dbReference>
<dbReference type="Gene3D" id="3.40.50.2300">
    <property type="match status" value="2"/>
</dbReference>
<evidence type="ECO:0000256" key="4">
    <source>
        <dbReference type="SAM" id="SignalP"/>
    </source>
</evidence>
<evidence type="ECO:0000259" key="5">
    <source>
        <dbReference type="Pfam" id="PF13407"/>
    </source>
</evidence>
<dbReference type="PANTHER" id="PTHR46847">
    <property type="entry name" value="D-ALLOSE-BINDING PERIPLASMIC PROTEIN-RELATED"/>
    <property type="match status" value="1"/>
</dbReference>
<gene>
    <name evidence="6" type="ORF">BST17_15770</name>
</gene>
<dbReference type="Pfam" id="PF13407">
    <property type="entry name" value="Peripla_BP_4"/>
    <property type="match status" value="1"/>
</dbReference>
<reference evidence="6 7" key="1">
    <citation type="submission" date="2017-02" db="EMBL/GenBank/DDBJ databases">
        <title>The new phylogeny of genus Mycobacterium.</title>
        <authorList>
            <person name="Tortoli E."/>
            <person name="Trovato A."/>
            <person name="Cirillo D.M."/>
        </authorList>
    </citation>
    <scope>NUCLEOTIDE SEQUENCE [LARGE SCALE GENOMIC DNA]</scope>
    <source>
        <strain evidence="6 7">DSM 45578</strain>
    </source>
</reference>
<organism evidence="6 7">
    <name type="scientific">Mycolicibacterium bacteremicum</name>
    <name type="common">Mycobacterium bacteremicum</name>
    <dbReference type="NCBI Taxonomy" id="564198"/>
    <lineage>
        <taxon>Bacteria</taxon>
        <taxon>Bacillati</taxon>
        <taxon>Actinomycetota</taxon>
        <taxon>Actinomycetes</taxon>
        <taxon>Mycobacteriales</taxon>
        <taxon>Mycobacteriaceae</taxon>
        <taxon>Mycolicibacterium</taxon>
    </lineage>
</organism>
<dbReference type="RefSeq" id="WP_083059648.1">
    <property type="nucleotide sequence ID" value="NZ_JACKVM010000014.1"/>
</dbReference>
<dbReference type="EMBL" id="MVHJ01000012">
    <property type="protein sequence ID" value="ORA03952.1"/>
    <property type="molecule type" value="Genomic_DNA"/>
</dbReference>
<evidence type="ECO:0000313" key="7">
    <source>
        <dbReference type="Proteomes" id="UP000192366"/>
    </source>
</evidence>
<dbReference type="PROSITE" id="PS51257">
    <property type="entry name" value="PROKAR_LIPOPROTEIN"/>
    <property type="match status" value="1"/>
</dbReference>
<dbReference type="GO" id="GO:0030313">
    <property type="term" value="C:cell envelope"/>
    <property type="evidence" value="ECO:0007669"/>
    <property type="project" value="UniProtKB-SubCell"/>
</dbReference>
<dbReference type="STRING" id="564198.BST17_15770"/>
<feature type="domain" description="Periplasmic binding protein" evidence="5">
    <location>
        <begin position="44"/>
        <end position="297"/>
    </location>
</feature>
<evidence type="ECO:0000256" key="1">
    <source>
        <dbReference type="ARBA" id="ARBA00004196"/>
    </source>
</evidence>
<dbReference type="PANTHER" id="PTHR46847:SF3">
    <property type="entry name" value="GALACTOFURANOSE-BINDING PROTEIN YTFQ"/>
    <property type="match status" value="1"/>
</dbReference>
<dbReference type="InterPro" id="IPR025997">
    <property type="entry name" value="SBP_2_dom"/>
</dbReference>